<reference evidence="3" key="1">
    <citation type="submission" date="2022-04" db="EMBL/GenBank/DDBJ databases">
        <authorList>
            <person name="Criscuolo A."/>
        </authorList>
    </citation>
    <scope>NUCLEOTIDE SEQUENCE</scope>
    <source>
        <strain evidence="3">CIP111895</strain>
    </source>
</reference>
<keyword evidence="1" id="KW-1133">Transmembrane helix</keyword>
<comment type="caution">
    <text evidence="3">The sequence shown here is derived from an EMBL/GenBank/DDBJ whole genome shotgun (WGS) entry which is preliminary data.</text>
</comment>
<proteinExistence type="predicted"/>
<feature type="transmembrane region" description="Helical" evidence="1">
    <location>
        <begin position="212"/>
        <end position="228"/>
    </location>
</feature>
<feature type="transmembrane region" description="Helical" evidence="1">
    <location>
        <begin position="154"/>
        <end position="175"/>
    </location>
</feature>
<dbReference type="RefSeq" id="WP_248737156.1">
    <property type="nucleotide sequence ID" value="NZ_CALBWS010000035.1"/>
</dbReference>
<keyword evidence="1" id="KW-0472">Membrane</keyword>
<feature type="transmembrane region" description="Helical" evidence="1">
    <location>
        <begin position="6"/>
        <end position="23"/>
    </location>
</feature>
<feature type="domain" description="CAAX prenyl protease 2/Lysostaphin resistance protein A-like" evidence="2">
    <location>
        <begin position="119"/>
        <end position="223"/>
    </location>
</feature>
<dbReference type="InterPro" id="IPR003675">
    <property type="entry name" value="Rce1/LyrA-like_dom"/>
</dbReference>
<dbReference type="Pfam" id="PF02517">
    <property type="entry name" value="Rce1-like"/>
    <property type="match status" value="1"/>
</dbReference>
<accession>A0ABN8KSV0</accession>
<keyword evidence="4" id="KW-1185">Reference proteome</keyword>
<feature type="transmembrane region" description="Helical" evidence="1">
    <location>
        <begin position="187"/>
        <end position="206"/>
    </location>
</feature>
<dbReference type="Proteomes" id="UP000838308">
    <property type="component" value="Unassembled WGS sequence"/>
</dbReference>
<dbReference type="EMBL" id="CALBWS010000035">
    <property type="protein sequence ID" value="CAH2716921.1"/>
    <property type="molecule type" value="Genomic_DNA"/>
</dbReference>
<organism evidence="3 4">
    <name type="scientific">Neobacillus rhizosphaerae</name>
    <dbReference type="NCBI Taxonomy" id="2880965"/>
    <lineage>
        <taxon>Bacteria</taxon>
        <taxon>Bacillati</taxon>
        <taxon>Bacillota</taxon>
        <taxon>Bacilli</taxon>
        <taxon>Bacillales</taxon>
        <taxon>Bacillaceae</taxon>
        <taxon>Neobacillus</taxon>
    </lineage>
</organism>
<protein>
    <recommendedName>
        <fullName evidence="2">CAAX prenyl protease 2/Lysostaphin resistance protein A-like domain-containing protein</fullName>
    </recommendedName>
</protein>
<name>A0ABN8KSV0_9BACI</name>
<feature type="transmembrane region" description="Helical" evidence="1">
    <location>
        <begin position="44"/>
        <end position="63"/>
    </location>
</feature>
<feature type="transmembrane region" description="Helical" evidence="1">
    <location>
        <begin position="78"/>
        <end position="98"/>
    </location>
</feature>
<keyword evidence="1" id="KW-0812">Transmembrane</keyword>
<feature type="transmembrane region" description="Helical" evidence="1">
    <location>
        <begin position="119"/>
        <end position="142"/>
    </location>
</feature>
<evidence type="ECO:0000313" key="4">
    <source>
        <dbReference type="Proteomes" id="UP000838308"/>
    </source>
</evidence>
<gene>
    <name evidence="3" type="ORF">BACCIP111895_04109</name>
</gene>
<evidence type="ECO:0000259" key="2">
    <source>
        <dbReference type="Pfam" id="PF02517"/>
    </source>
</evidence>
<evidence type="ECO:0000256" key="1">
    <source>
        <dbReference type="SAM" id="Phobius"/>
    </source>
</evidence>
<sequence>MRIVEILIMVALILPGIILMVFSEKKLINDFLPDEKIRPFWVRMLNHFIMAVPFAVLGVFFYSKAGFTKPSFAGINETSLLLGLVCALVHVAYYYGYFIKKVDKETIVKVEHSRKQLGIFTRLFYGGIVEEVVFRFGLMSFIVWLGNHVIDNQLIALGIGNLVAAILFALVHLPAIYQMKVKITKTLLIYSNSMNIMVGLFCGWLYWSEGLAAAILCHILFHLVWHFFEKMNKVAESPNVFNVKGE</sequence>
<evidence type="ECO:0000313" key="3">
    <source>
        <dbReference type="EMBL" id="CAH2716921.1"/>
    </source>
</evidence>